<dbReference type="SUPFAM" id="SSF56672">
    <property type="entry name" value="DNA/RNA polymerases"/>
    <property type="match status" value="1"/>
</dbReference>
<feature type="non-terminal residue" evidence="3">
    <location>
        <position position="834"/>
    </location>
</feature>
<accession>A0A1B6LL74</accession>
<dbReference type="Gene3D" id="3.60.10.10">
    <property type="entry name" value="Endonuclease/exonuclease/phosphatase"/>
    <property type="match status" value="1"/>
</dbReference>
<reference evidence="3" key="1">
    <citation type="submission" date="2015-11" db="EMBL/GenBank/DDBJ databases">
        <title>De novo transcriptome assembly of four potential Pierce s Disease insect vectors from Arizona vineyards.</title>
        <authorList>
            <person name="Tassone E.E."/>
        </authorList>
    </citation>
    <scope>NUCLEOTIDE SEQUENCE</scope>
</reference>
<dbReference type="CDD" id="cd01650">
    <property type="entry name" value="RT_nLTR_like"/>
    <property type="match status" value="1"/>
</dbReference>
<protein>
    <recommendedName>
        <fullName evidence="2">Reverse transcriptase domain-containing protein</fullName>
    </recommendedName>
</protein>
<dbReference type="EMBL" id="GEBQ01015506">
    <property type="protein sequence ID" value="JAT24471.1"/>
    <property type="molecule type" value="Transcribed_RNA"/>
</dbReference>
<dbReference type="PROSITE" id="PS50878">
    <property type="entry name" value="RT_POL"/>
    <property type="match status" value="1"/>
</dbReference>
<evidence type="ECO:0000259" key="2">
    <source>
        <dbReference type="PROSITE" id="PS50878"/>
    </source>
</evidence>
<dbReference type="AlphaFoldDB" id="A0A1B6LL74"/>
<dbReference type="GO" id="GO:0071897">
    <property type="term" value="P:DNA biosynthetic process"/>
    <property type="evidence" value="ECO:0007669"/>
    <property type="project" value="UniProtKB-ARBA"/>
</dbReference>
<dbReference type="InterPro" id="IPR043502">
    <property type="entry name" value="DNA/RNA_pol_sf"/>
</dbReference>
<proteinExistence type="predicted"/>
<organism evidence="3">
    <name type="scientific">Graphocephala atropunctata</name>
    <dbReference type="NCBI Taxonomy" id="36148"/>
    <lineage>
        <taxon>Eukaryota</taxon>
        <taxon>Metazoa</taxon>
        <taxon>Ecdysozoa</taxon>
        <taxon>Arthropoda</taxon>
        <taxon>Hexapoda</taxon>
        <taxon>Insecta</taxon>
        <taxon>Pterygota</taxon>
        <taxon>Neoptera</taxon>
        <taxon>Paraneoptera</taxon>
        <taxon>Hemiptera</taxon>
        <taxon>Auchenorrhyncha</taxon>
        <taxon>Membracoidea</taxon>
        <taxon>Cicadellidae</taxon>
        <taxon>Cicadellinae</taxon>
        <taxon>Cicadellini</taxon>
        <taxon>Graphocephala</taxon>
    </lineage>
</organism>
<dbReference type="PANTHER" id="PTHR33332">
    <property type="entry name" value="REVERSE TRANSCRIPTASE DOMAIN-CONTAINING PROTEIN"/>
    <property type="match status" value="1"/>
</dbReference>
<dbReference type="SUPFAM" id="SSF56219">
    <property type="entry name" value="DNase I-like"/>
    <property type="match status" value="1"/>
</dbReference>
<sequence>MNDLLTNINPDIVIITEHGLSKQKLENTHLEGYTIIESFCREKHQKGGVAIWVKDEIKTYAVGLGGNRLSQELICEVSTAKLTIGKQAIYIIGIYRPNTNFDAAIDIISQTLETIPTWNSPIVIMGDINVNCLETNRQNTKLLETLKSYNTSRLQLPPTRVTPYSSTSIDMVCSNKLPTEPVVTILNTFISDHTGQIATLQNLKTKTPDQITFNRHLSDKNLLLLNNLLKQETWCDVLTSRSAEESYNKFLNILTYHMDIACPYIRTRKKSKKRQTIRNDQETIEKRNQYLAAQEEYLLTGTEENKARATEKKKIYDLHLKAQRKLMTSEFINKSENKSKAIWSVINKERCKNNNTNETIQLKYNDTLISAPLNVATHLNEYFVNIANETLAQTVYDGNPVTPDYRLQVNDSLILWPTSQKEVKTTIRTLKTKNSAGFDNISTRLLKTCSEPLLNPLTTIINNSFAEGIFPSKLKLAKVYPKLKKGDPTQITNYRPISLLPSISKIIEKIVLSRLLDFFKKHNLFPDNQHGFIEGKSTSTALVRIVEYLIRALDKGDTTTAIFLDFTKAFDCLSHDKLLKKLESRGITGQTADWFRSYLSGRTQSVEIKSTDQGKKKTTTSRPLPVNRGVPQGSVLGPILYIIFVSDFPDYLKRYCSMLMYADDTTLLLQNKQPSTLEIDTYIAINMAIEYCQANDLVLNQTKTQQLIMGRKKEEVLELPDAERMDNVKYLGILIDESLSWSDHIDQLCGKLSTVLYVLRRLKQVASSEIVKCAYYALFESHLRYAITVWGNSSKFNTQRVLVLQKKAIRILTGTGPLESCRGAFKQLRILTSV</sequence>
<feature type="region of interest" description="Disordered" evidence="1">
    <location>
        <begin position="607"/>
        <end position="626"/>
    </location>
</feature>
<dbReference type="InterPro" id="IPR036691">
    <property type="entry name" value="Endo/exonu/phosph_ase_sf"/>
</dbReference>
<dbReference type="Pfam" id="PF00078">
    <property type="entry name" value="RVT_1"/>
    <property type="match status" value="1"/>
</dbReference>
<gene>
    <name evidence="3" type="ORF">g.23385</name>
</gene>
<evidence type="ECO:0000313" key="3">
    <source>
        <dbReference type="EMBL" id="JAT24471.1"/>
    </source>
</evidence>
<dbReference type="InterPro" id="IPR000477">
    <property type="entry name" value="RT_dom"/>
</dbReference>
<dbReference type="Pfam" id="PF14529">
    <property type="entry name" value="Exo_endo_phos_2"/>
    <property type="match status" value="1"/>
</dbReference>
<evidence type="ECO:0000256" key="1">
    <source>
        <dbReference type="SAM" id="MobiDB-lite"/>
    </source>
</evidence>
<name>A0A1B6LL74_9HEMI</name>
<dbReference type="GO" id="GO:0003824">
    <property type="term" value="F:catalytic activity"/>
    <property type="evidence" value="ECO:0007669"/>
    <property type="project" value="InterPro"/>
</dbReference>
<dbReference type="InterPro" id="IPR005135">
    <property type="entry name" value="Endo/exonuclease/phosphatase"/>
</dbReference>
<feature type="domain" description="Reverse transcriptase" evidence="2">
    <location>
        <begin position="463"/>
        <end position="735"/>
    </location>
</feature>